<dbReference type="GO" id="GO:0007062">
    <property type="term" value="P:sister chromatid cohesion"/>
    <property type="evidence" value="ECO:0007669"/>
    <property type="project" value="UniProtKB-ARBA"/>
</dbReference>
<reference evidence="6 7" key="1">
    <citation type="submission" date="2024-12" db="EMBL/GenBank/DDBJ databases">
        <title>The unique morphological basis and parallel evolutionary history of personate flowers in Penstemon.</title>
        <authorList>
            <person name="Depatie T.H."/>
            <person name="Wessinger C.A."/>
        </authorList>
    </citation>
    <scope>NUCLEOTIDE SEQUENCE [LARGE SCALE GENOMIC DNA]</scope>
    <source>
        <strain evidence="6">WTNN_2</strain>
        <tissue evidence="6">Leaf</tissue>
    </source>
</reference>
<name>A0ABD3S3S0_9LAMI</name>
<evidence type="ECO:0000313" key="7">
    <source>
        <dbReference type="Proteomes" id="UP001634393"/>
    </source>
</evidence>
<dbReference type="AlphaFoldDB" id="A0ABD3S3S0"/>
<evidence type="ECO:0000256" key="5">
    <source>
        <dbReference type="SAM" id="MobiDB-lite"/>
    </source>
</evidence>
<keyword evidence="3" id="KW-0234">DNA repair</keyword>
<feature type="compositionally biased region" description="Polar residues" evidence="5">
    <location>
        <begin position="399"/>
        <end position="417"/>
    </location>
</feature>
<feature type="compositionally biased region" description="Basic and acidic residues" evidence="5">
    <location>
        <begin position="473"/>
        <end position="489"/>
    </location>
</feature>
<dbReference type="CDD" id="cd20404">
    <property type="entry name" value="Tudor_Agenet_AtEML-like"/>
    <property type="match status" value="1"/>
</dbReference>
<evidence type="ECO:0000256" key="1">
    <source>
        <dbReference type="ARBA" id="ARBA00004123"/>
    </source>
</evidence>
<gene>
    <name evidence="6" type="ORF">ACJIZ3_005046</name>
</gene>
<feature type="region of interest" description="Disordered" evidence="5">
    <location>
        <begin position="573"/>
        <end position="650"/>
    </location>
</feature>
<feature type="compositionally biased region" description="Polar residues" evidence="5">
    <location>
        <begin position="576"/>
        <end position="585"/>
    </location>
</feature>
<dbReference type="InterPro" id="IPR039776">
    <property type="entry name" value="Pds5"/>
</dbReference>
<feature type="compositionally biased region" description="Low complexity" evidence="5">
    <location>
        <begin position="616"/>
        <end position="625"/>
    </location>
</feature>
<organism evidence="6 7">
    <name type="scientific">Penstemon smallii</name>
    <dbReference type="NCBI Taxonomy" id="265156"/>
    <lineage>
        <taxon>Eukaryota</taxon>
        <taxon>Viridiplantae</taxon>
        <taxon>Streptophyta</taxon>
        <taxon>Embryophyta</taxon>
        <taxon>Tracheophyta</taxon>
        <taxon>Spermatophyta</taxon>
        <taxon>Magnoliopsida</taxon>
        <taxon>eudicotyledons</taxon>
        <taxon>Gunneridae</taxon>
        <taxon>Pentapetalae</taxon>
        <taxon>asterids</taxon>
        <taxon>lamiids</taxon>
        <taxon>Lamiales</taxon>
        <taxon>Plantaginaceae</taxon>
        <taxon>Cheloneae</taxon>
        <taxon>Penstemon</taxon>
    </lineage>
</organism>
<dbReference type="Proteomes" id="UP001634393">
    <property type="component" value="Unassembled WGS sequence"/>
</dbReference>
<keyword evidence="7" id="KW-1185">Reference proteome</keyword>
<accession>A0ABD3S3S0</accession>
<dbReference type="Pfam" id="PF20168">
    <property type="entry name" value="PDS5"/>
    <property type="match status" value="1"/>
</dbReference>
<evidence type="ECO:0000256" key="4">
    <source>
        <dbReference type="ARBA" id="ARBA00023242"/>
    </source>
</evidence>
<feature type="compositionally biased region" description="Acidic residues" evidence="5">
    <location>
        <begin position="454"/>
        <end position="472"/>
    </location>
</feature>
<dbReference type="EMBL" id="JBJXBP010000007">
    <property type="protein sequence ID" value="KAL3819141.1"/>
    <property type="molecule type" value="Genomic_DNA"/>
</dbReference>
<comment type="subcellular location">
    <subcellularLocation>
        <location evidence="1">Nucleus</location>
    </subcellularLocation>
</comment>
<evidence type="ECO:0000256" key="3">
    <source>
        <dbReference type="ARBA" id="ARBA00023204"/>
    </source>
</evidence>
<evidence type="ECO:0000313" key="6">
    <source>
        <dbReference type="EMBL" id="KAL3819141.1"/>
    </source>
</evidence>
<sequence>MGSVNFVNASLEELEIDLVAIKNSLLASLSSPSEELLVLLEKAENILIKFPQVSPTRSIARSVGGLMKALKTDEILKHPEKNIQFVVASCMNEITRITAPLAPYKDKILKVAFQLFLVLLEQFSCESTTRWYRQRRMIETMAKVKSCYLMMDVDSKVVAEMFQIFLNTISCDHPTNTFYYMKMVMCNVIQETDGNDLTFEHVKPLIDSVRMENQDISPISWELGRHVIESCATILQPHIREAVKKMEVNIDDYAEILGSLCRNKSSNGDNMMEKEVSPTVESGNNGVSNSDVVSEAEQEACVPESNKNVPDDENLSEAIKCCEKILQLKTNNVTTHSKAAEIVQSGMNTGYVRSKKGIRTSSFIKPEEGYEYRWQSYSSQKEKDDFGETSRSKKKESMENQQNEVEWSSTVRRTILQSKGKKRGSSALKGTGRKNIAGEGSVSGKKKDEILSDTSEEVEDESEKETMDEETSQEQKLESNVDKVVEHRSASKPTKTKKRKNLSQEKGKKPEKPVVEHGEELVNSRIQVWWPMDKVFYAGTVKGYYSATKKHMILYDDGETEILNLKKEKWELLSADQPQETQSSQKENEEEETGQQSPAKEPIKSQKWTAKRKAGSSTKRAASSPKRSKSESRGIVIHVIDDDEPENFSP</sequence>
<protein>
    <submittedName>
        <fullName evidence="6">Uncharacterized protein</fullName>
    </submittedName>
</protein>
<evidence type="ECO:0000256" key="2">
    <source>
        <dbReference type="ARBA" id="ARBA00022763"/>
    </source>
</evidence>
<feature type="region of interest" description="Disordered" evidence="5">
    <location>
        <begin position="376"/>
        <end position="518"/>
    </location>
</feature>
<comment type="caution">
    <text evidence="6">The sequence shown here is derived from an EMBL/GenBank/DDBJ whole genome shotgun (WGS) entry which is preliminary data.</text>
</comment>
<dbReference type="GO" id="GO:0005634">
    <property type="term" value="C:nucleus"/>
    <property type="evidence" value="ECO:0007669"/>
    <property type="project" value="UniProtKB-SubCell"/>
</dbReference>
<dbReference type="GO" id="GO:0006281">
    <property type="term" value="P:DNA repair"/>
    <property type="evidence" value="ECO:0007669"/>
    <property type="project" value="UniProtKB-KW"/>
</dbReference>
<feature type="compositionally biased region" description="Acidic residues" evidence="5">
    <location>
        <begin position="641"/>
        <end position="650"/>
    </location>
</feature>
<proteinExistence type="predicted"/>
<dbReference type="Gene3D" id="2.30.30.140">
    <property type="match status" value="1"/>
</dbReference>
<feature type="compositionally biased region" description="Basic and acidic residues" evidence="5">
    <location>
        <begin position="380"/>
        <end position="398"/>
    </location>
</feature>
<feature type="compositionally biased region" description="Basic and acidic residues" evidence="5">
    <location>
        <begin position="502"/>
        <end position="518"/>
    </location>
</feature>
<dbReference type="PANTHER" id="PTHR12663">
    <property type="entry name" value="ANDROGEN INDUCED INHIBITOR OF PROLIFERATION AS3 / PDS5-RELATED"/>
    <property type="match status" value="1"/>
</dbReference>
<keyword evidence="4" id="KW-0539">Nucleus</keyword>
<keyword evidence="2" id="KW-0227">DNA damage</keyword>
<dbReference type="PANTHER" id="PTHR12663:SF69">
    <property type="entry name" value="SISTER CHROMATID COHESION PROTEIN PDS5 HOMOLOG E"/>
    <property type="match status" value="1"/>
</dbReference>